<protein>
    <submittedName>
        <fullName evidence="1">Uncharacterized protein</fullName>
    </submittedName>
</protein>
<reference evidence="1" key="1">
    <citation type="submission" date="2014-09" db="EMBL/GenBank/DDBJ databases">
        <authorList>
            <person name="Magalhaes I.L.F."/>
            <person name="Oliveira U."/>
            <person name="Santos F.R."/>
            <person name="Vidigal T.H.D.A."/>
            <person name="Brescovit A.D."/>
            <person name="Santos A.J."/>
        </authorList>
    </citation>
    <scope>NUCLEOTIDE SEQUENCE</scope>
    <source>
        <tissue evidence="1">Shoot tissue taken approximately 20 cm above the soil surface</tissue>
    </source>
</reference>
<dbReference type="EMBL" id="GBRH01277114">
    <property type="protein sequence ID" value="JAD20781.1"/>
    <property type="molecule type" value="Transcribed_RNA"/>
</dbReference>
<organism evidence="1">
    <name type="scientific">Arundo donax</name>
    <name type="common">Giant reed</name>
    <name type="synonym">Donax arundinaceus</name>
    <dbReference type="NCBI Taxonomy" id="35708"/>
    <lineage>
        <taxon>Eukaryota</taxon>
        <taxon>Viridiplantae</taxon>
        <taxon>Streptophyta</taxon>
        <taxon>Embryophyta</taxon>
        <taxon>Tracheophyta</taxon>
        <taxon>Spermatophyta</taxon>
        <taxon>Magnoliopsida</taxon>
        <taxon>Liliopsida</taxon>
        <taxon>Poales</taxon>
        <taxon>Poaceae</taxon>
        <taxon>PACMAD clade</taxon>
        <taxon>Arundinoideae</taxon>
        <taxon>Arundineae</taxon>
        <taxon>Arundo</taxon>
    </lineage>
</organism>
<sequence length="29" mass="3418">MSFEANMLFGTRDCRSDKSIRVFLHVLIM</sequence>
<evidence type="ECO:0000313" key="1">
    <source>
        <dbReference type="EMBL" id="JAD20781.1"/>
    </source>
</evidence>
<dbReference type="AlphaFoldDB" id="A0A0A8Y3C7"/>
<name>A0A0A8Y3C7_ARUDO</name>
<accession>A0A0A8Y3C7</accession>
<reference evidence="1" key="2">
    <citation type="journal article" date="2015" name="Data Brief">
        <title>Shoot transcriptome of the giant reed, Arundo donax.</title>
        <authorList>
            <person name="Barrero R.A."/>
            <person name="Guerrero F.D."/>
            <person name="Moolhuijzen P."/>
            <person name="Goolsby J.A."/>
            <person name="Tidwell J."/>
            <person name="Bellgard S.E."/>
            <person name="Bellgard M.I."/>
        </authorList>
    </citation>
    <scope>NUCLEOTIDE SEQUENCE</scope>
    <source>
        <tissue evidence="1">Shoot tissue taken approximately 20 cm above the soil surface</tissue>
    </source>
</reference>
<proteinExistence type="predicted"/>